<keyword evidence="10" id="KW-1185">Reference proteome</keyword>
<evidence type="ECO:0000313" key="9">
    <source>
        <dbReference type="Proteomes" id="UP000663912"/>
    </source>
</evidence>
<evidence type="ECO:0000259" key="4">
    <source>
        <dbReference type="Pfam" id="PF03446"/>
    </source>
</evidence>
<dbReference type="Gene3D" id="1.10.1040.10">
    <property type="entry name" value="N-(1-d-carboxylethyl)-l-norvaline Dehydrogenase, domain 2"/>
    <property type="match status" value="1"/>
</dbReference>
<dbReference type="InterPro" id="IPR036291">
    <property type="entry name" value="NAD(P)-bd_dom_sf"/>
</dbReference>
<feature type="domain" description="6-phosphogluconate dehydrogenase NADP-binding" evidence="4">
    <location>
        <begin position="9"/>
        <end position="164"/>
    </location>
</feature>
<dbReference type="GO" id="GO:0051287">
    <property type="term" value="F:NAD binding"/>
    <property type="evidence" value="ECO:0007669"/>
    <property type="project" value="InterPro"/>
</dbReference>
<dbReference type="KEGG" id="arui:G6M88_23380"/>
<dbReference type="InterPro" id="IPR013328">
    <property type="entry name" value="6PGD_dom2"/>
</dbReference>
<dbReference type="EMBL" id="CP049208">
    <property type="protein sequence ID" value="QTG03414.1"/>
    <property type="molecule type" value="Genomic_DNA"/>
</dbReference>
<dbReference type="InterPro" id="IPR006115">
    <property type="entry name" value="6PGDH_NADP-bd"/>
</dbReference>
<dbReference type="EMBL" id="JAAMCP010000017">
    <property type="protein sequence ID" value="NTF39761.1"/>
    <property type="molecule type" value="Genomic_DNA"/>
</dbReference>
<dbReference type="PANTHER" id="PTHR22981:SF7">
    <property type="entry name" value="3-HYDROXYISOBUTYRATE DEHYDROGENASE, MITOCHONDRIAL"/>
    <property type="match status" value="1"/>
</dbReference>
<evidence type="ECO:0000313" key="10">
    <source>
        <dbReference type="Proteomes" id="UP000822331"/>
    </source>
</evidence>
<dbReference type="GO" id="GO:0016616">
    <property type="term" value="F:oxidoreductase activity, acting on the CH-OH group of donors, NAD or NADP as acceptor"/>
    <property type="evidence" value="ECO:0007669"/>
    <property type="project" value="TreeGrafter"/>
</dbReference>
<dbReference type="PIRSF" id="PIRSF000103">
    <property type="entry name" value="HIBADH"/>
    <property type="match status" value="1"/>
</dbReference>
<evidence type="ECO:0000259" key="5">
    <source>
        <dbReference type="Pfam" id="PF14833"/>
    </source>
</evidence>
<keyword evidence="8" id="KW-0614">Plasmid</keyword>
<protein>
    <submittedName>
        <fullName evidence="8">NAD(P)-dependent oxidoreductase</fullName>
    </submittedName>
</protein>
<dbReference type="Proteomes" id="UP000663912">
    <property type="component" value="Plasmid pW2_73_1"/>
</dbReference>
<evidence type="ECO:0000256" key="3">
    <source>
        <dbReference type="PIRSR" id="PIRSR000103-1"/>
    </source>
</evidence>
<dbReference type="KEGG" id="arui:G6M88_23480"/>
<keyword evidence="1" id="KW-0560">Oxidoreductase</keyword>
<evidence type="ECO:0000256" key="1">
    <source>
        <dbReference type="ARBA" id="ARBA00023002"/>
    </source>
</evidence>
<dbReference type="Pfam" id="PF14833">
    <property type="entry name" value="NAD_binding_11"/>
    <property type="match status" value="1"/>
</dbReference>
<dbReference type="Gene3D" id="3.40.50.720">
    <property type="entry name" value="NAD(P)-binding Rossmann-like Domain"/>
    <property type="match status" value="1"/>
</dbReference>
<dbReference type="Pfam" id="PF03446">
    <property type="entry name" value="NAD_binding_2"/>
    <property type="match status" value="1"/>
</dbReference>
<dbReference type="EMBL" id="CP049208">
    <property type="protein sequence ID" value="QTG03397.1"/>
    <property type="molecule type" value="Genomic_DNA"/>
</dbReference>
<accession>A0A1B9T9R7</accession>
<dbReference type="InterPro" id="IPR029154">
    <property type="entry name" value="HIBADH-like_NADP-bd"/>
</dbReference>
<dbReference type="PANTHER" id="PTHR22981">
    <property type="entry name" value="3-HYDROXYISOBUTYRATE DEHYDROGENASE-RELATED"/>
    <property type="match status" value="1"/>
</dbReference>
<dbReference type="InterPro" id="IPR015815">
    <property type="entry name" value="HIBADH-related"/>
</dbReference>
<dbReference type="GO" id="GO:0050661">
    <property type="term" value="F:NADP binding"/>
    <property type="evidence" value="ECO:0007669"/>
    <property type="project" value="InterPro"/>
</dbReference>
<gene>
    <name evidence="6" type="ORF">G6L72_24025</name>
    <name evidence="7" type="ORF">G6M88_23380</name>
    <name evidence="8" type="ORF">G6M88_23480</name>
</gene>
<geneLocation type="plasmid" evidence="8 9">
    <name>pW2_73_1</name>
</geneLocation>
<evidence type="ECO:0000313" key="8">
    <source>
        <dbReference type="EMBL" id="QTG03414.1"/>
    </source>
</evidence>
<dbReference type="Proteomes" id="UP000822331">
    <property type="component" value="Unassembled WGS sequence"/>
</dbReference>
<proteinExistence type="predicted"/>
<feature type="domain" description="3-hydroxyisobutyrate dehydrogenase-like NAD-binding" evidence="5">
    <location>
        <begin position="170"/>
        <end position="290"/>
    </location>
</feature>
<reference evidence="6 10" key="1">
    <citation type="journal article" date="2020" name="Science">
        <title>Unexpected conservation and global transmission of agrobacterial virulence plasmids.</title>
        <authorList>
            <person name="Weisberg A.J."/>
            <person name="Davis E.W. 2nd"/>
            <person name="Tabima J."/>
            <person name="Belcher M.S."/>
            <person name="Miller M."/>
            <person name="Kuo C.H."/>
            <person name="Loper J.E."/>
            <person name="Grunwald N.J."/>
            <person name="Putnam M.L."/>
            <person name="Chang J.H."/>
        </authorList>
    </citation>
    <scope>NUCLEOTIDE SEQUENCE [LARGE SCALE GENOMIC DNA]</scope>
    <source>
        <strain evidence="6 10">A19/93</strain>
    </source>
</reference>
<evidence type="ECO:0000313" key="6">
    <source>
        <dbReference type="EMBL" id="NTF39761.1"/>
    </source>
</evidence>
<evidence type="ECO:0000313" key="7">
    <source>
        <dbReference type="EMBL" id="QTG03397.1"/>
    </source>
</evidence>
<dbReference type="InterPro" id="IPR008927">
    <property type="entry name" value="6-PGluconate_DH-like_C_sf"/>
</dbReference>
<organism evidence="8 9">
    <name type="scientific">Agrobacterium rubi</name>
    <dbReference type="NCBI Taxonomy" id="28099"/>
    <lineage>
        <taxon>Bacteria</taxon>
        <taxon>Pseudomonadati</taxon>
        <taxon>Pseudomonadota</taxon>
        <taxon>Alphaproteobacteria</taxon>
        <taxon>Hyphomicrobiales</taxon>
        <taxon>Rhizobiaceae</taxon>
        <taxon>Rhizobium/Agrobacterium group</taxon>
        <taxon>Agrobacterium</taxon>
    </lineage>
</organism>
<dbReference type="SUPFAM" id="SSF51735">
    <property type="entry name" value="NAD(P)-binding Rossmann-fold domains"/>
    <property type="match status" value="1"/>
</dbReference>
<dbReference type="SUPFAM" id="SSF48179">
    <property type="entry name" value="6-phosphogluconate dehydrogenase C-terminal domain-like"/>
    <property type="match status" value="1"/>
</dbReference>
<dbReference type="AlphaFoldDB" id="A0A1B9T9R7"/>
<evidence type="ECO:0000256" key="2">
    <source>
        <dbReference type="ARBA" id="ARBA00023027"/>
    </source>
</evidence>
<reference evidence="8" key="2">
    <citation type="submission" date="2020-02" db="EMBL/GenBank/DDBJ databases">
        <title>Unexpected conservation and global transmission of agrobacterial virulence plasmids.</title>
        <authorList>
            <person name="Weisberg A.J."/>
            <person name="Davis E.W. II"/>
            <person name="Tabima J.R."/>
            <person name="Belcher M.S."/>
            <person name="Miller M."/>
            <person name="Kuo C.-H."/>
            <person name="Loper J.E."/>
            <person name="Grunwald N.J."/>
            <person name="Putnam M.L."/>
            <person name="Chang J.H."/>
        </authorList>
    </citation>
    <scope>NUCLEOTIDE SEQUENCE</scope>
    <source>
        <strain evidence="8">W2/73</strain>
        <plasmid evidence="8">pW2_73_1</plasmid>
    </source>
</reference>
<sequence>MADANKQVVAFIGLGMMGAPMARCLLKAGFDVVATDLSADALTAFVEAGGRSVENIVDVAAEADFVITMLPNGKIVREALLGENGLTTALRSGTLIVDMSSSAPFETRKLGEDLKVLGFELIDAPVSGGVRRAVDGTLAIMVGGEQASFDRALPVLQAMGSTVTPTGAIGSGHAVKALNNYVSAAGLQAACEAVLIAREFGIDPNVLTDVLNVSTGRNNSTEVKLKPFVIPENFTSGFSMALMAKDIETAAELARQLGKPEPGLEATAALWKESSGQLGKSADHTAIYSHLKTERSKR</sequence>
<name>A0A1B9T9R7_9HYPH</name>
<feature type="active site" evidence="3">
    <location>
        <position position="176"/>
    </location>
</feature>
<keyword evidence="2" id="KW-0520">NAD</keyword>
<dbReference type="RefSeq" id="WP_065700960.1">
    <property type="nucleotide sequence ID" value="NZ_CP049208.1"/>
</dbReference>